<evidence type="ECO:0000256" key="6">
    <source>
        <dbReference type="SAM" id="MobiDB-lite"/>
    </source>
</evidence>
<dbReference type="OrthoDB" id="4820at2759"/>
<evidence type="ECO:0000256" key="3">
    <source>
        <dbReference type="ARBA" id="ARBA00022884"/>
    </source>
</evidence>
<keyword evidence="4" id="KW-0539">Nucleus</keyword>
<reference evidence="8" key="1">
    <citation type="journal article" date="2022" name="Proc. Natl. Acad. Sci. U.S.A.">
        <title>Life cycle and functional genomics of the unicellular red alga Galdieria for elucidating algal and plant evolution and industrial use.</title>
        <authorList>
            <person name="Hirooka S."/>
            <person name="Itabashi T."/>
            <person name="Ichinose T.M."/>
            <person name="Onuma R."/>
            <person name="Fujiwara T."/>
            <person name="Yamashita S."/>
            <person name="Jong L.W."/>
            <person name="Tomita R."/>
            <person name="Iwane A.H."/>
            <person name="Miyagishima S.Y."/>
        </authorList>
    </citation>
    <scope>NUCLEOTIDE SEQUENCE</scope>
    <source>
        <strain evidence="8">NBRC 102759</strain>
    </source>
</reference>
<dbReference type="PANTHER" id="PTHR48039">
    <property type="entry name" value="RNA-BINDING MOTIF PROTEIN 14B"/>
    <property type="match status" value="1"/>
</dbReference>
<dbReference type="GO" id="GO:0003729">
    <property type="term" value="F:mRNA binding"/>
    <property type="evidence" value="ECO:0007669"/>
    <property type="project" value="TreeGrafter"/>
</dbReference>
<evidence type="ECO:0000313" key="8">
    <source>
        <dbReference type="EMBL" id="GJQ08751.1"/>
    </source>
</evidence>
<reference evidence="8" key="2">
    <citation type="submission" date="2022-01" db="EMBL/GenBank/DDBJ databases">
        <authorList>
            <person name="Hirooka S."/>
            <person name="Miyagishima S.Y."/>
        </authorList>
    </citation>
    <scope>NUCLEOTIDE SEQUENCE</scope>
    <source>
        <strain evidence="8">NBRC 102759</strain>
    </source>
</reference>
<dbReference type="InterPro" id="IPR011723">
    <property type="entry name" value="Znf/thioredoxin_put"/>
</dbReference>
<dbReference type="PROSITE" id="PS50102">
    <property type="entry name" value="RRM"/>
    <property type="match status" value="1"/>
</dbReference>
<evidence type="ECO:0000259" key="7">
    <source>
        <dbReference type="PROSITE" id="PS50102"/>
    </source>
</evidence>
<name>A0A9C7PQW6_9RHOD</name>
<organism evidence="8 9">
    <name type="scientific">Galdieria partita</name>
    <dbReference type="NCBI Taxonomy" id="83374"/>
    <lineage>
        <taxon>Eukaryota</taxon>
        <taxon>Rhodophyta</taxon>
        <taxon>Bangiophyceae</taxon>
        <taxon>Galdieriales</taxon>
        <taxon>Galdieriaceae</taxon>
        <taxon>Galdieria</taxon>
    </lineage>
</organism>
<dbReference type="InterPro" id="IPR012677">
    <property type="entry name" value="Nucleotide-bd_a/b_plait_sf"/>
</dbReference>
<dbReference type="Gene3D" id="3.30.70.330">
    <property type="match status" value="1"/>
</dbReference>
<dbReference type="PANTHER" id="PTHR48039:SF5">
    <property type="entry name" value="RNA-BINDING PROTEIN 28"/>
    <property type="match status" value="1"/>
</dbReference>
<evidence type="ECO:0000256" key="1">
    <source>
        <dbReference type="ARBA" id="ARBA00004123"/>
    </source>
</evidence>
<keyword evidence="9" id="KW-1185">Reference proteome</keyword>
<accession>A0A9C7PQW6</accession>
<dbReference type="EMBL" id="BQMJ01000004">
    <property type="protein sequence ID" value="GJQ08751.1"/>
    <property type="molecule type" value="Genomic_DNA"/>
</dbReference>
<comment type="caution">
    <text evidence="8">The sequence shown here is derived from an EMBL/GenBank/DDBJ whole genome shotgun (WGS) entry which is preliminary data.</text>
</comment>
<protein>
    <recommendedName>
        <fullName evidence="7">RRM domain-containing protein</fullName>
    </recommendedName>
</protein>
<dbReference type="AlphaFoldDB" id="A0A9C7PQW6"/>
<dbReference type="InterPro" id="IPR000504">
    <property type="entry name" value="RRM_dom"/>
</dbReference>
<dbReference type="SUPFAM" id="SSF54928">
    <property type="entry name" value="RNA-binding domain, RBD"/>
    <property type="match status" value="1"/>
</dbReference>
<evidence type="ECO:0000256" key="2">
    <source>
        <dbReference type="ARBA" id="ARBA00022737"/>
    </source>
</evidence>
<gene>
    <name evidence="8" type="ORF">GpartN1_g542.t1</name>
</gene>
<proteinExistence type="predicted"/>
<dbReference type="GO" id="GO:0005634">
    <property type="term" value="C:nucleus"/>
    <property type="evidence" value="ECO:0007669"/>
    <property type="project" value="UniProtKB-SubCell"/>
</dbReference>
<dbReference type="Proteomes" id="UP001061958">
    <property type="component" value="Unassembled WGS sequence"/>
</dbReference>
<evidence type="ECO:0000256" key="4">
    <source>
        <dbReference type="ARBA" id="ARBA00023242"/>
    </source>
</evidence>
<keyword evidence="3 5" id="KW-0694">RNA-binding</keyword>
<feature type="domain" description="RRM" evidence="7">
    <location>
        <begin position="198"/>
        <end position="274"/>
    </location>
</feature>
<dbReference type="CDD" id="cd00590">
    <property type="entry name" value="RRM_SF"/>
    <property type="match status" value="1"/>
</dbReference>
<dbReference type="Pfam" id="PF00076">
    <property type="entry name" value="RRM_1"/>
    <property type="match status" value="1"/>
</dbReference>
<comment type="subcellular location">
    <subcellularLocation>
        <location evidence="1">Nucleus</location>
    </subcellularLocation>
</comment>
<dbReference type="InterPro" id="IPR051945">
    <property type="entry name" value="RRM_MRD1_RNA_proc_ribogen"/>
</dbReference>
<feature type="region of interest" description="Disordered" evidence="6">
    <location>
        <begin position="272"/>
        <end position="300"/>
    </location>
</feature>
<evidence type="ECO:0000256" key="5">
    <source>
        <dbReference type="PROSITE-ProRule" id="PRU00176"/>
    </source>
</evidence>
<keyword evidence="2" id="KW-0677">Repeat</keyword>
<evidence type="ECO:0000313" key="9">
    <source>
        <dbReference type="Proteomes" id="UP001061958"/>
    </source>
</evidence>
<sequence>MSYCGSIYLHCHLPIACFIDSWSYFHKKTNKSITGRRQKILGVGSYNFFYSRLYPWRLGLLQHGKRENNLPEIHHNLQQRLKASVTTETFIQCPECGTVYSIEAEEIESQRAVRCGDCLHEWLATEDDLLEMDPVYINLLLNEREQIKEDAPFGKLEKERDLKLLSTVQDDNRDKTEPSQNEKITRNVVEPPKREGEKVLFVGNLSYKASEKDLFRVFSSCGQVFDVRIPRNNPKAHRGFAFVRMNFTGASTALQRLQGANIVGRPIVLSESMTQGKTTSQEEEDVESGRESNGIGLDEDVLEEDWDTDFGPDEQLLGQEAYSNGLRFYLRGSTSRKSPNGKI</sequence>
<dbReference type="NCBIfam" id="TIGR02098">
    <property type="entry name" value="MJ0042_CXXC"/>
    <property type="match status" value="1"/>
</dbReference>
<dbReference type="SMART" id="SM00360">
    <property type="entry name" value="RRM"/>
    <property type="match status" value="1"/>
</dbReference>
<dbReference type="InterPro" id="IPR035979">
    <property type="entry name" value="RBD_domain_sf"/>
</dbReference>